<protein>
    <submittedName>
        <fullName evidence="3">Gelsolin-related protein of 125 kDa-like</fullName>
    </submittedName>
</protein>
<keyword evidence="2" id="KW-1185">Reference proteome</keyword>
<reference evidence="3" key="1">
    <citation type="submission" date="2025-08" db="UniProtKB">
        <authorList>
            <consortium name="RefSeq"/>
        </authorList>
    </citation>
    <scope>IDENTIFICATION</scope>
</reference>
<sequence>MPDILKDKLILIEDDQEVYETLFNLKSIDKEKIDERNNNEIDFTVEKKKDKKKRDIEVIRQDYQTTEDIMYRVLTILYQKHYLEINAGRALYDALWNWLIDITTKETKEEIINNLKETMEISGELINELSICLHNLISLSDKEQMDIEEAMESEEMTEEDYEKYIEEMLEEEETNEIDVDEYIEEIKKQMLEEELKEVEKEIHEIIKEIDLVQYIIEKEIQEIINEQTKIMTTNNENYEDMFPDFEDVFEEEQVESVSINDIFASN</sequence>
<feature type="coiled-coil region" evidence="1">
    <location>
        <begin position="147"/>
        <end position="208"/>
    </location>
</feature>
<proteinExistence type="predicted"/>
<evidence type="ECO:0000313" key="3">
    <source>
        <dbReference type="RefSeq" id="XP_065675761.1"/>
    </source>
</evidence>
<name>A0ABM4DMH2_HYDVU</name>
<keyword evidence="1" id="KW-0175">Coiled coil</keyword>
<evidence type="ECO:0000313" key="2">
    <source>
        <dbReference type="Proteomes" id="UP001652625"/>
    </source>
</evidence>
<accession>A0ABM4DMH2</accession>
<dbReference type="GeneID" id="136091970"/>
<organism evidence="2 3">
    <name type="scientific">Hydra vulgaris</name>
    <name type="common">Hydra</name>
    <name type="synonym">Hydra attenuata</name>
    <dbReference type="NCBI Taxonomy" id="6087"/>
    <lineage>
        <taxon>Eukaryota</taxon>
        <taxon>Metazoa</taxon>
        <taxon>Cnidaria</taxon>
        <taxon>Hydrozoa</taxon>
        <taxon>Hydroidolina</taxon>
        <taxon>Anthoathecata</taxon>
        <taxon>Aplanulata</taxon>
        <taxon>Hydridae</taxon>
        <taxon>Hydra</taxon>
    </lineage>
</organism>
<gene>
    <name evidence="3" type="primary">LOC136091970</name>
</gene>
<evidence type="ECO:0000256" key="1">
    <source>
        <dbReference type="SAM" id="Coils"/>
    </source>
</evidence>
<dbReference type="RefSeq" id="XP_065675761.1">
    <property type="nucleotide sequence ID" value="XM_065819689.1"/>
</dbReference>
<dbReference type="Proteomes" id="UP001652625">
    <property type="component" value="Chromosome 15"/>
</dbReference>